<evidence type="ECO:0000313" key="2">
    <source>
        <dbReference type="EMBL" id="PKK57917.1"/>
    </source>
</evidence>
<sequence length="58" mass="6428">MDQVISRSASLSLLAIIFNSNSFVIFICLALCMLLLIHGFGLICSSNCLIFVFILLKF</sequence>
<reference evidence="2 3" key="1">
    <citation type="submission" date="2016-04" db="EMBL/GenBank/DDBJ databases">
        <title>Genome analyses suggest a sexual origin of heterokaryosis in a supposedly ancient asexual fungus.</title>
        <authorList>
            <person name="Ropars J."/>
            <person name="Sedzielewska K."/>
            <person name="Noel J."/>
            <person name="Charron P."/>
            <person name="Farinelli L."/>
            <person name="Marton T."/>
            <person name="Kruger M."/>
            <person name="Pelin A."/>
            <person name="Brachmann A."/>
            <person name="Corradi N."/>
        </authorList>
    </citation>
    <scope>NUCLEOTIDE SEQUENCE [LARGE SCALE GENOMIC DNA]</scope>
    <source>
        <strain evidence="2 3">C2</strain>
    </source>
</reference>
<dbReference type="EMBL" id="LLXL01003981">
    <property type="protein sequence ID" value="PKK57917.1"/>
    <property type="molecule type" value="Genomic_DNA"/>
</dbReference>
<gene>
    <name evidence="2" type="ORF">RhiirC2_355930</name>
</gene>
<keyword evidence="1" id="KW-0812">Transmembrane</keyword>
<dbReference type="Proteomes" id="UP000233469">
    <property type="component" value="Unassembled WGS sequence"/>
</dbReference>
<name>A0A2N1M8F4_9GLOM</name>
<dbReference type="AlphaFoldDB" id="A0A2N1M8F4"/>
<proteinExistence type="predicted"/>
<keyword evidence="1" id="KW-0472">Membrane</keyword>
<organism evidence="2 3">
    <name type="scientific">Rhizophagus irregularis</name>
    <dbReference type="NCBI Taxonomy" id="588596"/>
    <lineage>
        <taxon>Eukaryota</taxon>
        <taxon>Fungi</taxon>
        <taxon>Fungi incertae sedis</taxon>
        <taxon>Mucoromycota</taxon>
        <taxon>Glomeromycotina</taxon>
        <taxon>Glomeromycetes</taxon>
        <taxon>Glomerales</taxon>
        <taxon>Glomeraceae</taxon>
        <taxon>Rhizophagus</taxon>
    </lineage>
</organism>
<evidence type="ECO:0000313" key="3">
    <source>
        <dbReference type="Proteomes" id="UP000233469"/>
    </source>
</evidence>
<protein>
    <submittedName>
        <fullName evidence="2">Uncharacterized protein</fullName>
    </submittedName>
</protein>
<comment type="caution">
    <text evidence="2">The sequence shown here is derived from an EMBL/GenBank/DDBJ whole genome shotgun (WGS) entry which is preliminary data.</text>
</comment>
<reference evidence="2 3" key="2">
    <citation type="submission" date="2017-10" db="EMBL/GenBank/DDBJ databases">
        <title>Extensive intraspecific genome diversity in a model arbuscular mycorrhizal fungus.</title>
        <authorList>
            <person name="Chen E.C.H."/>
            <person name="Morin E."/>
            <person name="Baudet D."/>
            <person name="Noel J."/>
            <person name="Ndikumana S."/>
            <person name="Charron P."/>
            <person name="St-Onge C."/>
            <person name="Giorgi J."/>
            <person name="Grigoriev I.V."/>
            <person name="Roux C."/>
            <person name="Martin F.M."/>
            <person name="Corradi N."/>
        </authorList>
    </citation>
    <scope>NUCLEOTIDE SEQUENCE [LARGE SCALE GENOMIC DNA]</scope>
    <source>
        <strain evidence="2 3">C2</strain>
    </source>
</reference>
<accession>A0A2N1M8F4</accession>
<feature type="transmembrane region" description="Helical" evidence="1">
    <location>
        <begin position="23"/>
        <end position="56"/>
    </location>
</feature>
<keyword evidence="1" id="KW-1133">Transmembrane helix</keyword>
<evidence type="ECO:0000256" key="1">
    <source>
        <dbReference type="SAM" id="Phobius"/>
    </source>
</evidence>